<proteinExistence type="predicted"/>
<keyword evidence="1" id="KW-0560">Oxidoreductase</keyword>
<gene>
    <name evidence="1" type="ORF">SAMN06265348_102240</name>
</gene>
<dbReference type="Proteomes" id="UP000320300">
    <property type="component" value="Unassembled WGS sequence"/>
</dbReference>
<evidence type="ECO:0000313" key="2">
    <source>
        <dbReference type="Proteomes" id="UP000320300"/>
    </source>
</evidence>
<accession>A0A521BFI1</accession>
<reference evidence="1 2" key="1">
    <citation type="submission" date="2017-05" db="EMBL/GenBank/DDBJ databases">
        <authorList>
            <person name="Varghese N."/>
            <person name="Submissions S."/>
        </authorList>
    </citation>
    <scope>NUCLEOTIDE SEQUENCE [LARGE SCALE GENOMIC DNA]</scope>
    <source>
        <strain evidence="1 2">DSM 19036</strain>
    </source>
</reference>
<sequence length="120" mass="14172">MKQHVKSIRPFIGALDYEKSQLFYKDLGFGVTVLNPGLSLVRWGEVSFYLQKYYTKDWVDNTMIFFEVENVQDVWDELVALELTKKYQSVRLTPIRTEDWGQECFLHDPSGILLHFGTFR</sequence>
<dbReference type="OrthoDB" id="674527at2"/>
<name>A0A521BFI1_9SPHI</name>
<dbReference type="SUPFAM" id="SSF54593">
    <property type="entry name" value="Glyoxalase/Bleomycin resistance protein/Dihydroxybiphenyl dioxygenase"/>
    <property type="match status" value="1"/>
</dbReference>
<keyword evidence="1" id="KW-0223">Dioxygenase</keyword>
<dbReference type="EMBL" id="FXTN01000002">
    <property type="protein sequence ID" value="SMO45480.1"/>
    <property type="molecule type" value="Genomic_DNA"/>
</dbReference>
<dbReference type="Gene3D" id="3.10.180.10">
    <property type="entry name" value="2,3-Dihydroxybiphenyl 1,2-Dioxygenase, domain 1"/>
    <property type="match status" value="1"/>
</dbReference>
<keyword evidence="2" id="KW-1185">Reference proteome</keyword>
<dbReference type="GO" id="GO:0051213">
    <property type="term" value="F:dioxygenase activity"/>
    <property type="evidence" value="ECO:0007669"/>
    <property type="project" value="UniProtKB-KW"/>
</dbReference>
<dbReference type="RefSeq" id="WP_142526922.1">
    <property type="nucleotide sequence ID" value="NZ_CBCSJO010000003.1"/>
</dbReference>
<protein>
    <submittedName>
        <fullName evidence="1">Catechol 2,3-dioxygenase</fullName>
    </submittedName>
</protein>
<dbReference type="AlphaFoldDB" id="A0A521BFI1"/>
<organism evidence="1 2">
    <name type="scientific">Pedobacter westerhofensis</name>
    <dbReference type="NCBI Taxonomy" id="425512"/>
    <lineage>
        <taxon>Bacteria</taxon>
        <taxon>Pseudomonadati</taxon>
        <taxon>Bacteroidota</taxon>
        <taxon>Sphingobacteriia</taxon>
        <taxon>Sphingobacteriales</taxon>
        <taxon>Sphingobacteriaceae</taxon>
        <taxon>Pedobacter</taxon>
    </lineage>
</organism>
<dbReference type="InterPro" id="IPR029068">
    <property type="entry name" value="Glyas_Bleomycin-R_OHBP_Dase"/>
</dbReference>
<evidence type="ECO:0000313" key="1">
    <source>
        <dbReference type="EMBL" id="SMO45480.1"/>
    </source>
</evidence>